<evidence type="ECO:0000259" key="4">
    <source>
        <dbReference type="PROSITE" id="PS52004"/>
    </source>
</evidence>
<dbReference type="Pfam" id="PF02801">
    <property type="entry name" value="Ketoacyl-synt_C"/>
    <property type="match status" value="1"/>
</dbReference>
<dbReference type="Pfam" id="PF00109">
    <property type="entry name" value="ketoacyl-synt"/>
    <property type="match status" value="1"/>
</dbReference>
<keyword evidence="6" id="KW-1185">Reference proteome</keyword>
<evidence type="ECO:0000313" key="5">
    <source>
        <dbReference type="EMBL" id="RRJ25052.1"/>
    </source>
</evidence>
<evidence type="ECO:0000313" key="6">
    <source>
        <dbReference type="Proteomes" id="UP000272490"/>
    </source>
</evidence>
<evidence type="ECO:0000256" key="1">
    <source>
        <dbReference type="ARBA" id="ARBA00008467"/>
    </source>
</evidence>
<accession>A0A3P3QUY8</accession>
<feature type="domain" description="Ketosynthase family 3 (KS3)" evidence="4">
    <location>
        <begin position="3"/>
        <end position="388"/>
    </location>
</feature>
<keyword evidence="2 3" id="KW-0808">Transferase</keyword>
<dbReference type="EMBL" id="RRCO01000004">
    <property type="protein sequence ID" value="RRJ25052.1"/>
    <property type="molecule type" value="Genomic_DNA"/>
</dbReference>
<evidence type="ECO:0000256" key="3">
    <source>
        <dbReference type="RuleBase" id="RU003694"/>
    </source>
</evidence>
<dbReference type="Proteomes" id="UP000272490">
    <property type="component" value="Unassembled WGS sequence"/>
</dbReference>
<dbReference type="GO" id="GO:0004315">
    <property type="term" value="F:3-oxoacyl-[acyl-carrier-protein] synthase activity"/>
    <property type="evidence" value="ECO:0007669"/>
    <property type="project" value="TreeGrafter"/>
</dbReference>
<dbReference type="SUPFAM" id="SSF53901">
    <property type="entry name" value="Thiolase-like"/>
    <property type="match status" value="2"/>
</dbReference>
<reference evidence="5 6" key="1">
    <citation type="submission" date="2018-11" db="EMBL/GenBank/DDBJ databases">
        <title>Genome sequencing of Lachnoanaerobaculum sp. KCOM 2030 (= ChDC B114).</title>
        <authorList>
            <person name="Kook J.-K."/>
            <person name="Park S.-N."/>
            <person name="Lim Y.K."/>
        </authorList>
    </citation>
    <scope>NUCLEOTIDE SEQUENCE [LARGE SCALE GENOMIC DNA]</scope>
    <source>
        <strain evidence="5 6">KCOM 2030</strain>
    </source>
</reference>
<dbReference type="PANTHER" id="PTHR11712:SF336">
    <property type="entry name" value="3-OXOACYL-[ACYL-CARRIER-PROTEIN] SYNTHASE, MITOCHONDRIAL"/>
    <property type="match status" value="1"/>
</dbReference>
<comment type="caution">
    <text evidence="5">The sequence shown here is derived from an EMBL/GenBank/DDBJ whole genome shotgun (WGS) entry which is preliminary data.</text>
</comment>
<name>A0A3P3QUY8_9FIRM</name>
<dbReference type="RefSeq" id="WP_128674367.1">
    <property type="nucleotide sequence ID" value="NZ_RRCO01000004.1"/>
</dbReference>
<proteinExistence type="inferred from homology"/>
<sequence>MKRNKVVVTGLGVVSSIGENVFEFWRNCLDGKVGTNKIEKEGIEILNATQGGQIKNFKSTYPGLGRSCQLLIAGLDEAIADSNLNLSEIDRILIGTTMGETTIDYTLKNTFFGIENPSTFLRQNQLNNLVGDALKALKIEDVETCLFCNACSGGNYALISGFESIRNGLADVIIVCGVDSFSTIAYYGFSRLNAIASEYCRPFDENRDGMLVAEGVGCLVLESEKHAKAKNQKIYAEIIGYGMSSDAFHINVPHPEGSGIELAIKKALDYANLLPEQIDYISAHGTGTIANDKIESKILENIFGNEVPISSIKSMIGHSMGAASSIEAIVCCLSIVHGKVPPTANNLKKDPECNINCVPNIYQDKEIVYAMNNSYAFAGSNASVIFKKYLGESYGDENTK</sequence>
<dbReference type="InterPro" id="IPR014031">
    <property type="entry name" value="Ketoacyl_synth_C"/>
</dbReference>
<evidence type="ECO:0000256" key="2">
    <source>
        <dbReference type="ARBA" id="ARBA00022679"/>
    </source>
</evidence>
<dbReference type="OrthoDB" id="9808669at2"/>
<dbReference type="CDD" id="cd00834">
    <property type="entry name" value="KAS_I_II"/>
    <property type="match status" value="1"/>
</dbReference>
<dbReference type="Gene3D" id="3.40.47.10">
    <property type="match status" value="1"/>
</dbReference>
<dbReference type="GO" id="GO:0006633">
    <property type="term" value="P:fatty acid biosynthetic process"/>
    <property type="evidence" value="ECO:0007669"/>
    <property type="project" value="TreeGrafter"/>
</dbReference>
<dbReference type="PROSITE" id="PS52004">
    <property type="entry name" value="KS3_2"/>
    <property type="match status" value="1"/>
</dbReference>
<dbReference type="InterPro" id="IPR000794">
    <property type="entry name" value="Beta-ketoacyl_synthase"/>
</dbReference>
<dbReference type="PANTHER" id="PTHR11712">
    <property type="entry name" value="POLYKETIDE SYNTHASE-RELATED"/>
    <property type="match status" value="1"/>
</dbReference>
<protein>
    <submittedName>
        <fullName evidence="5">Beta-ketoacyl-[acyl-carrier-protein] synthase family protein</fullName>
    </submittedName>
</protein>
<organism evidence="5 6">
    <name type="scientific">Lachnoanaerobaculum gingivalis</name>
    <dbReference type="NCBI Taxonomy" id="2490855"/>
    <lineage>
        <taxon>Bacteria</taxon>
        <taxon>Bacillati</taxon>
        <taxon>Bacillota</taxon>
        <taxon>Clostridia</taxon>
        <taxon>Lachnospirales</taxon>
        <taxon>Lachnospiraceae</taxon>
        <taxon>Lachnoanaerobaculum</taxon>
    </lineage>
</organism>
<dbReference type="AlphaFoldDB" id="A0A3P3QUY8"/>
<dbReference type="SMART" id="SM00825">
    <property type="entry name" value="PKS_KS"/>
    <property type="match status" value="1"/>
</dbReference>
<dbReference type="InterPro" id="IPR016039">
    <property type="entry name" value="Thiolase-like"/>
</dbReference>
<dbReference type="InterPro" id="IPR014030">
    <property type="entry name" value="Ketoacyl_synth_N"/>
</dbReference>
<gene>
    <name evidence="5" type="ORF">EHV10_09055</name>
</gene>
<comment type="similarity">
    <text evidence="1 3">Belongs to the thiolase-like superfamily. Beta-ketoacyl-ACP synthases family.</text>
</comment>
<dbReference type="InterPro" id="IPR020841">
    <property type="entry name" value="PKS_Beta-ketoAc_synthase_dom"/>
</dbReference>